<comment type="cofactor">
    <cofactor evidence="1 8">
        <name>pyridoxal 5'-phosphate</name>
        <dbReference type="ChEBI" id="CHEBI:597326"/>
    </cofactor>
</comment>
<evidence type="ECO:0000256" key="2">
    <source>
        <dbReference type="ARBA" id="ARBA00011881"/>
    </source>
</evidence>
<dbReference type="Proteomes" id="UP000595332">
    <property type="component" value="Chromosome"/>
</dbReference>
<dbReference type="InterPro" id="IPR006235">
    <property type="entry name" value="OAc-hSer/O-AcSer_sulfhydrylase"/>
</dbReference>
<dbReference type="AlphaFoldDB" id="A0A7R6P6R9"/>
<dbReference type="NCBIfam" id="TIGR01326">
    <property type="entry name" value="OAH_OAS_sulfhy"/>
    <property type="match status" value="1"/>
</dbReference>
<evidence type="ECO:0000256" key="1">
    <source>
        <dbReference type="ARBA" id="ARBA00001933"/>
    </source>
</evidence>
<accession>A0A7R6P6R9</accession>
<evidence type="ECO:0000256" key="8">
    <source>
        <dbReference type="RuleBase" id="RU362118"/>
    </source>
</evidence>
<keyword evidence="9" id="KW-0456">Lyase</keyword>
<dbReference type="InterPro" id="IPR015422">
    <property type="entry name" value="PyrdxlP-dep_Trfase_small"/>
</dbReference>
<dbReference type="GO" id="GO:0006535">
    <property type="term" value="P:cysteine biosynthetic process from serine"/>
    <property type="evidence" value="ECO:0007669"/>
    <property type="project" value="TreeGrafter"/>
</dbReference>
<keyword evidence="4 7" id="KW-0663">Pyridoxal phosphate</keyword>
<dbReference type="GO" id="GO:0071269">
    <property type="term" value="P:L-homocysteine biosynthetic process"/>
    <property type="evidence" value="ECO:0007669"/>
    <property type="project" value="TreeGrafter"/>
</dbReference>
<dbReference type="PANTHER" id="PTHR43797">
    <property type="entry name" value="HOMOCYSTEINE/CYSTEINE SYNTHASE"/>
    <property type="match status" value="1"/>
</dbReference>
<dbReference type="FunFam" id="3.90.1150.10:FF:000033">
    <property type="entry name" value="Cystathionine gamma-synthase"/>
    <property type="match status" value="1"/>
</dbReference>
<gene>
    <name evidence="9" type="primary">metY</name>
    <name evidence="9" type="ORF">NEJAP_0380</name>
</gene>
<dbReference type="RefSeq" id="WP_201349051.1">
    <property type="nucleotide sequence ID" value="NZ_AP014546.1"/>
</dbReference>
<organism evidence="9 10">
    <name type="scientific">Neptunomonas japonica JAMM 1380</name>
    <dbReference type="NCBI Taxonomy" id="1441457"/>
    <lineage>
        <taxon>Bacteria</taxon>
        <taxon>Pseudomonadati</taxon>
        <taxon>Pseudomonadota</taxon>
        <taxon>Gammaproteobacteria</taxon>
        <taxon>Oceanospirillales</taxon>
        <taxon>Oceanospirillaceae</taxon>
        <taxon>Neptunomonas</taxon>
    </lineage>
</organism>
<dbReference type="GO" id="GO:0003961">
    <property type="term" value="F:O-acetylhomoserine aminocarboxypropyltransferase activity"/>
    <property type="evidence" value="ECO:0007669"/>
    <property type="project" value="TreeGrafter"/>
</dbReference>
<dbReference type="GO" id="GO:0019346">
    <property type="term" value="P:transsulfuration"/>
    <property type="evidence" value="ECO:0007669"/>
    <property type="project" value="InterPro"/>
</dbReference>
<keyword evidence="3 9" id="KW-0808">Transferase</keyword>
<protein>
    <recommendedName>
        <fullName evidence="6">O-succinylhomoserine sulfhydrylase</fullName>
    </recommendedName>
</protein>
<dbReference type="Pfam" id="PF01053">
    <property type="entry name" value="Cys_Met_Meta_PP"/>
    <property type="match status" value="1"/>
</dbReference>
<dbReference type="EMBL" id="AP014546">
    <property type="protein sequence ID" value="BBB28338.1"/>
    <property type="molecule type" value="Genomic_DNA"/>
</dbReference>
<comment type="subunit">
    <text evidence="2">Homotetramer.</text>
</comment>
<dbReference type="InterPro" id="IPR015424">
    <property type="entry name" value="PyrdxlP-dep_Trfase"/>
</dbReference>
<sequence>MKLETIAVHGGYTPDPTTKAVAVPIYQTASYAFDDAQHGADLFDLKVPGNIYTRIMNPTTDVLEKRAAELEGGIAALAVASGMSAITYTIQTLAEVGDNIVSTSELYGGTYNLFAHTLPRQGIKVRFANKDDFAAIEAHIDEHTKGIFCESIGNPSGGIADIEKLAEIAHRHGVPLIVDNTVASPLMWRPIEQGADIVVHAATKYMGGHGNSLAGVIIDSGNFPWAENKTRFPLLNEPDASYHGVVYTEAFGPAAFIGRCRVVPLRNMGAALSPMNAFLILQGIETLALRMERVNANTQTIAEYLENHEQVAWVNYAGLESHKDHALAKKYMKGQASGILSFGVTGGREATRKFYDALTVFVRLVNIGDCKSLASIPAETTHRQLNDEELKSAGVAPEMIRLSIGIEHIDDLLADLEQALASTK</sequence>
<dbReference type="Gene3D" id="3.90.1150.10">
    <property type="entry name" value="Aspartate Aminotransferase, domain 1"/>
    <property type="match status" value="1"/>
</dbReference>
<keyword evidence="10" id="KW-1185">Reference proteome</keyword>
<dbReference type="InterPro" id="IPR015421">
    <property type="entry name" value="PyrdxlP-dep_Trfase_major"/>
</dbReference>
<dbReference type="PIRSF" id="PIRSF001434">
    <property type="entry name" value="CGS"/>
    <property type="match status" value="1"/>
</dbReference>
<dbReference type="PANTHER" id="PTHR43797:SF2">
    <property type="entry name" value="HOMOCYSTEINE_CYSTEINE SYNTHASE"/>
    <property type="match status" value="1"/>
</dbReference>
<reference evidence="9 10" key="1">
    <citation type="journal article" date="2008" name="Int. J. Syst. Evol. Microbiol.">
        <title>Neptunomonas japonica sp. nov., an Osedax japonicus symbiont-like bacterium isolated from sediment adjacent to sperm whale carcasses off Kagoshima, Japan.</title>
        <authorList>
            <person name="Miyazaki M."/>
            <person name="Nogi Y."/>
            <person name="Fujiwara Y."/>
            <person name="Kawato M."/>
            <person name="Kubokawa K."/>
            <person name="Horikoshi K."/>
        </authorList>
    </citation>
    <scope>NUCLEOTIDE SEQUENCE [LARGE SCALE GENOMIC DNA]</scope>
    <source>
        <strain evidence="9 10">JAMM 1380</strain>
    </source>
</reference>
<dbReference type="GO" id="GO:0004124">
    <property type="term" value="F:cysteine synthase activity"/>
    <property type="evidence" value="ECO:0007669"/>
    <property type="project" value="TreeGrafter"/>
</dbReference>
<proteinExistence type="inferred from homology"/>
<dbReference type="KEGG" id="njp:NEJAP_0380"/>
<dbReference type="CDD" id="cd00614">
    <property type="entry name" value="CGS_like"/>
    <property type="match status" value="1"/>
</dbReference>
<dbReference type="SUPFAM" id="SSF53383">
    <property type="entry name" value="PLP-dependent transferases"/>
    <property type="match status" value="1"/>
</dbReference>
<dbReference type="Gene3D" id="3.40.640.10">
    <property type="entry name" value="Type I PLP-dependent aspartate aminotransferase-like (Major domain)"/>
    <property type="match status" value="1"/>
</dbReference>
<evidence type="ECO:0000256" key="5">
    <source>
        <dbReference type="ARBA" id="ARBA00060995"/>
    </source>
</evidence>
<dbReference type="FunFam" id="3.40.640.10:FF:000035">
    <property type="entry name" value="O-succinylhomoserine sulfhydrylase"/>
    <property type="match status" value="1"/>
</dbReference>
<dbReference type="InterPro" id="IPR054542">
    <property type="entry name" value="Cys_met_metab_PP"/>
</dbReference>
<dbReference type="GO" id="GO:0016829">
    <property type="term" value="F:lyase activity"/>
    <property type="evidence" value="ECO:0007669"/>
    <property type="project" value="UniProtKB-KW"/>
</dbReference>
<comment type="similarity">
    <text evidence="5">Belongs to the trans-sulfuration enzymes family. MetZ subfamily.</text>
</comment>
<dbReference type="GO" id="GO:0005737">
    <property type="term" value="C:cytoplasm"/>
    <property type="evidence" value="ECO:0007669"/>
    <property type="project" value="TreeGrafter"/>
</dbReference>
<evidence type="ECO:0000256" key="3">
    <source>
        <dbReference type="ARBA" id="ARBA00022679"/>
    </source>
</evidence>
<evidence type="ECO:0000256" key="4">
    <source>
        <dbReference type="ARBA" id="ARBA00022898"/>
    </source>
</evidence>
<dbReference type="GO" id="GO:0030170">
    <property type="term" value="F:pyridoxal phosphate binding"/>
    <property type="evidence" value="ECO:0007669"/>
    <property type="project" value="InterPro"/>
</dbReference>
<dbReference type="InterPro" id="IPR000277">
    <property type="entry name" value="Cys/Met-Metab_PyrdxlP-dep_enz"/>
</dbReference>
<feature type="modified residue" description="N6-(pyridoxal phosphate)lysine" evidence="7">
    <location>
        <position position="204"/>
    </location>
</feature>
<name>A0A7R6P6R9_9GAMM</name>
<evidence type="ECO:0000313" key="10">
    <source>
        <dbReference type="Proteomes" id="UP000595332"/>
    </source>
</evidence>
<evidence type="ECO:0000256" key="6">
    <source>
        <dbReference type="ARBA" id="ARBA00071157"/>
    </source>
</evidence>
<dbReference type="PROSITE" id="PS00868">
    <property type="entry name" value="CYS_MET_METAB_PP"/>
    <property type="match status" value="1"/>
</dbReference>
<evidence type="ECO:0000256" key="7">
    <source>
        <dbReference type="PIRSR" id="PIRSR001434-2"/>
    </source>
</evidence>
<evidence type="ECO:0000313" key="9">
    <source>
        <dbReference type="EMBL" id="BBB28338.1"/>
    </source>
</evidence>